<name>A0A7J6I560_CANSA</name>
<evidence type="ECO:0008006" key="4">
    <source>
        <dbReference type="Google" id="ProtNLM"/>
    </source>
</evidence>
<keyword evidence="3" id="KW-1185">Reference proteome</keyword>
<feature type="region of interest" description="Disordered" evidence="1">
    <location>
        <begin position="429"/>
        <end position="494"/>
    </location>
</feature>
<dbReference type="InterPro" id="IPR040378">
    <property type="entry name" value="BASL"/>
</dbReference>
<gene>
    <name evidence="2" type="ORF">G4B88_012517</name>
</gene>
<dbReference type="EMBL" id="JAATIQ010000007">
    <property type="protein sequence ID" value="KAF4402732.1"/>
    <property type="molecule type" value="Genomic_DNA"/>
</dbReference>
<dbReference type="PANTHER" id="PTHR33914">
    <property type="entry name" value="18S PRE-RIBOSOMAL ASSEMBLY PROTEIN GAR2-LIKE PROTEIN"/>
    <property type="match status" value="1"/>
</dbReference>
<accession>A0A7J6I560</accession>
<organism evidence="2 3">
    <name type="scientific">Cannabis sativa</name>
    <name type="common">Hemp</name>
    <name type="synonym">Marijuana</name>
    <dbReference type="NCBI Taxonomy" id="3483"/>
    <lineage>
        <taxon>Eukaryota</taxon>
        <taxon>Viridiplantae</taxon>
        <taxon>Streptophyta</taxon>
        <taxon>Embryophyta</taxon>
        <taxon>Tracheophyta</taxon>
        <taxon>Spermatophyta</taxon>
        <taxon>Magnoliopsida</taxon>
        <taxon>eudicotyledons</taxon>
        <taxon>Gunneridae</taxon>
        <taxon>Pentapetalae</taxon>
        <taxon>rosids</taxon>
        <taxon>fabids</taxon>
        <taxon>Rosales</taxon>
        <taxon>Cannabaceae</taxon>
        <taxon>Cannabis</taxon>
    </lineage>
</organism>
<sequence length="597" mass="65705">MCFRVFSLAGFMLENFPSCSSEDSIVKRESVFGHISPGHKPDSKLFDYNNISLESTGLKSQSITKDGQNRPLCDFKDNEKDAAQLIYLMNDEGSLAASKVDCFNKVDDINNQDEYEIEEFAAPFTKSSLEIKNGSNYYTDKSVMECELPELQVCYKESGFSSVKDICIDEGVPSQDKFLFGNGENKKDLCTFVFPDADENEQHSKEHMDIGIPSSIALKSSVKNQSEKEFVVDCESKDLMPRGEVKCDAPSDKIFPEDLVMMRELCIENLHSKSSSCDGIASVQVQTSSDNASETTQMDSMGSAMAAEKLDNNIEEESEIPSSLSAAEESSSSSSLDNQLSNNSKKEKGSSTGDFDSLVSAGTTKEECSHNGISECLEIEDASPVDDRMVVPDQVQHNRSSVNVTREEDLQHGVCGGDKTPNTMVEVESETSAMSSQQELATEECSHHGVSGRNETTNTSSVDERNSETQNVSSPVEHVMDKESPRNSDAHQSRDMPMFEDGTFGAHTVSGQFHYSHGESSFSAAGPMSGRINYSGPIPYSGSVSLRSDSSTTSTRSFAFPVLQSEWNSSPVRMAKADRRRFRKDKGWRQGLLCCRF</sequence>
<feature type="region of interest" description="Disordered" evidence="1">
    <location>
        <begin position="313"/>
        <end position="358"/>
    </location>
</feature>
<comment type="caution">
    <text evidence="2">The sequence shown here is derived from an EMBL/GenBank/DDBJ whole genome shotgun (WGS) entry which is preliminary data.</text>
</comment>
<protein>
    <recommendedName>
        <fullName evidence="4">18S pre-ribosomal assembly protein gar2-related</fullName>
    </recommendedName>
</protein>
<dbReference type="GO" id="GO:0009786">
    <property type="term" value="P:regulation of asymmetric cell division"/>
    <property type="evidence" value="ECO:0007669"/>
    <property type="project" value="InterPro"/>
</dbReference>
<dbReference type="PANTHER" id="PTHR33914:SF2">
    <property type="entry name" value="OS02G0582100 PROTEIN"/>
    <property type="match status" value="1"/>
</dbReference>
<reference evidence="2 3" key="1">
    <citation type="journal article" date="2020" name="bioRxiv">
        <title>Sequence and annotation of 42 cannabis genomes reveals extensive copy number variation in cannabinoid synthesis and pathogen resistance genes.</title>
        <authorList>
            <person name="Mckernan K.J."/>
            <person name="Helbert Y."/>
            <person name="Kane L.T."/>
            <person name="Ebling H."/>
            <person name="Zhang L."/>
            <person name="Liu B."/>
            <person name="Eaton Z."/>
            <person name="Mclaughlin S."/>
            <person name="Kingan S."/>
            <person name="Baybayan P."/>
            <person name="Concepcion G."/>
            <person name="Jordan M."/>
            <person name="Riva A."/>
            <person name="Barbazuk W."/>
            <person name="Harkins T."/>
        </authorList>
    </citation>
    <scope>NUCLEOTIDE SEQUENCE [LARGE SCALE GENOMIC DNA]</scope>
    <source>
        <strain evidence="3">cv. Jamaican Lion 4</strain>
        <tissue evidence="2">Leaf</tissue>
    </source>
</reference>
<dbReference type="AlphaFoldDB" id="A0A7J6I560"/>
<proteinExistence type="predicted"/>
<feature type="compositionally biased region" description="Basic and acidic residues" evidence="1">
    <location>
        <begin position="478"/>
        <end position="494"/>
    </location>
</feature>
<dbReference type="Proteomes" id="UP000583929">
    <property type="component" value="Unassembled WGS sequence"/>
</dbReference>
<evidence type="ECO:0000313" key="2">
    <source>
        <dbReference type="EMBL" id="KAF4402732.1"/>
    </source>
</evidence>
<evidence type="ECO:0000313" key="3">
    <source>
        <dbReference type="Proteomes" id="UP000583929"/>
    </source>
</evidence>
<evidence type="ECO:0000256" key="1">
    <source>
        <dbReference type="SAM" id="MobiDB-lite"/>
    </source>
</evidence>
<feature type="compositionally biased region" description="Polar residues" evidence="1">
    <location>
        <begin position="430"/>
        <end position="440"/>
    </location>
</feature>
<feature type="compositionally biased region" description="Low complexity" evidence="1">
    <location>
        <begin position="320"/>
        <end position="343"/>
    </location>
</feature>